<gene>
    <name evidence="2" type="primary">LOC106475376</name>
</gene>
<dbReference type="Proteomes" id="UP000694941">
    <property type="component" value="Unplaced"/>
</dbReference>
<sequence length="235" mass="27511">MEDEMVTYSNLDQLKLTAEDRRQRMIEEEKHLHAKRDAIKKVVSEATSQYEELKSKLNENETFTQLNNLERRWQHQEQNNFAMKEFIATKKAETDFRPTQKVVEYYCKSKGLEIAGYYQGNENFQDSSPDAVAYRVAEKVQENFSDTCLVIVDNQKISVECKEIGFQLYQHSDNKWKLKDKTSVFLEQGHGALGIASTLLQSKVYRHLVDFDNHLDDISQDWSNQLINEEIARCL</sequence>
<dbReference type="InterPro" id="IPR005366">
    <property type="entry name" value="EMC8/9"/>
</dbReference>
<dbReference type="Pfam" id="PF03665">
    <property type="entry name" value="UPF0172"/>
    <property type="match status" value="1"/>
</dbReference>
<dbReference type="PANTHER" id="PTHR12941:SF10">
    <property type="entry name" value="ER MEMBRANE PROTEIN COMPLEX SUBUNIT 8_9 HOMOLOG"/>
    <property type="match status" value="1"/>
</dbReference>
<keyword evidence="1" id="KW-1185">Reference proteome</keyword>
<protein>
    <submittedName>
        <fullName evidence="2">ER membrane protein complex subunit 8-like isoform X1</fullName>
    </submittedName>
</protein>
<name>A0ABM1RV01_LIMPO</name>
<dbReference type="CDD" id="cd08060">
    <property type="entry name" value="MPN_UPF0172"/>
    <property type="match status" value="1"/>
</dbReference>
<evidence type="ECO:0000313" key="1">
    <source>
        <dbReference type="Proteomes" id="UP000694941"/>
    </source>
</evidence>
<proteinExistence type="predicted"/>
<dbReference type="GeneID" id="106475376"/>
<dbReference type="RefSeq" id="XP_022235206.1">
    <property type="nucleotide sequence ID" value="XM_022379498.1"/>
</dbReference>
<accession>A0ABM1RV01</accession>
<organism evidence="1 2">
    <name type="scientific">Limulus polyphemus</name>
    <name type="common">Atlantic horseshoe crab</name>
    <dbReference type="NCBI Taxonomy" id="6850"/>
    <lineage>
        <taxon>Eukaryota</taxon>
        <taxon>Metazoa</taxon>
        <taxon>Ecdysozoa</taxon>
        <taxon>Arthropoda</taxon>
        <taxon>Chelicerata</taxon>
        <taxon>Merostomata</taxon>
        <taxon>Xiphosura</taxon>
        <taxon>Limulidae</taxon>
        <taxon>Limulus</taxon>
    </lineage>
</organism>
<dbReference type="PANTHER" id="PTHR12941">
    <property type="entry name" value="ER MEMBRANE PROTEIN COMPLEX"/>
    <property type="match status" value="1"/>
</dbReference>
<evidence type="ECO:0000313" key="2">
    <source>
        <dbReference type="RefSeq" id="XP_022235206.1"/>
    </source>
</evidence>
<reference evidence="2" key="1">
    <citation type="submission" date="2025-08" db="UniProtKB">
        <authorList>
            <consortium name="RefSeq"/>
        </authorList>
    </citation>
    <scope>IDENTIFICATION</scope>
    <source>
        <tissue evidence="2">Muscle</tissue>
    </source>
</reference>